<evidence type="ECO:0000256" key="4">
    <source>
        <dbReference type="ARBA" id="ARBA00022692"/>
    </source>
</evidence>
<dbReference type="EMBL" id="CAJNNV010005904">
    <property type="protein sequence ID" value="CAE8592826.1"/>
    <property type="molecule type" value="Genomic_DNA"/>
</dbReference>
<dbReference type="AlphaFoldDB" id="A0A813FUT0"/>
<keyword evidence="3 10" id="KW-0813">Transport</keyword>
<dbReference type="Gene3D" id="1.50.40.10">
    <property type="entry name" value="Mitochondrial carrier domain"/>
    <property type="match status" value="1"/>
</dbReference>
<comment type="subcellular location">
    <subcellularLocation>
        <location evidence="1">Mitochondrion membrane</location>
        <topology evidence="1">Multi-pass membrane protein</topology>
    </subcellularLocation>
</comment>
<dbReference type="PANTHER" id="PTHR45624:SF58">
    <property type="entry name" value="CARRIER PROTEIN, PUTATIVE-RELATED"/>
    <property type="match status" value="1"/>
</dbReference>
<keyword evidence="5" id="KW-0677">Repeat</keyword>
<evidence type="ECO:0000256" key="5">
    <source>
        <dbReference type="ARBA" id="ARBA00022737"/>
    </source>
</evidence>
<protein>
    <recommendedName>
        <fullName evidence="15">Mitochondrial carrier protein</fullName>
    </recommendedName>
</protein>
<evidence type="ECO:0008006" key="15">
    <source>
        <dbReference type="Google" id="ProtNLM"/>
    </source>
</evidence>
<evidence type="ECO:0000313" key="11">
    <source>
        <dbReference type="EMBL" id="CAE8592826.1"/>
    </source>
</evidence>
<gene>
    <name evidence="11" type="ORF">PGLA1383_LOCUS11448</name>
    <name evidence="12" type="ORF">PGLA1383_LOCUS33746</name>
    <name evidence="13" type="ORF">PGLA2088_LOCUS47267</name>
</gene>
<dbReference type="GO" id="GO:0000064">
    <property type="term" value="F:L-ornithine transmembrane transporter activity"/>
    <property type="evidence" value="ECO:0007669"/>
    <property type="project" value="TreeGrafter"/>
</dbReference>
<proteinExistence type="inferred from homology"/>
<dbReference type="GO" id="GO:0031966">
    <property type="term" value="C:mitochondrial membrane"/>
    <property type="evidence" value="ECO:0007669"/>
    <property type="project" value="UniProtKB-SubCell"/>
</dbReference>
<accession>A0A813FUT0</accession>
<comment type="caution">
    <text evidence="12">The sequence shown here is derived from an EMBL/GenBank/DDBJ whole genome shotgun (WGS) entry which is preliminary data.</text>
</comment>
<keyword evidence="8 9" id="KW-0472">Membrane</keyword>
<evidence type="ECO:0000256" key="10">
    <source>
        <dbReference type="RuleBase" id="RU000488"/>
    </source>
</evidence>
<dbReference type="InterPro" id="IPR023395">
    <property type="entry name" value="MCP_dom_sf"/>
</dbReference>
<dbReference type="Pfam" id="PF00153">
    <property type="entry name" value="Mito_carr"/>
    <property type="match status" value="2"/>
</dbReference>
<keyword evidence="4 9" id="KW-0812">Transmembrane</keyword>
<dbReference type="OMA" id="FESCSMY"/>
<evidence type="ECO:0000256" key="9">
    <source>
        <dbReference type="PROSITE-ProRule" id="PRU00282"/>
    </source>
</evidence>
<keyword evidence="6" id="KW-1133">Transmembrane helix</keyword>
<dbReference type="InterPro" id="IPR018108">
    <property type="entry name" value="MCP_transmembrane"/>
</dbReference>
<name>A0A813FUT0_POLGL</name>
<dbReference type="Proteomes" id="UP000626109">
    <property type="component" value="Unassembled WGS sequence"/>
</dbReference>
<evidence type="ECO:0000256" key="3">
    <source>
        <dbReference type="ARBA" id="ARBA00022448"/>
    </source>
</evidence>
<dbReference type="InterPro" id="IPR050567">
    <property type="entry name" value="Mitochondrial_Carrier"/>
</dbReference>
<keyword evidence="14" id="KW-1185">Reference proteome</keyword>
<comment type="similarity">
    <text evidence="2 10">Belongs to the mitochondrial carrier (TC 2.A.29) family.</text>
</comment>
<feature type="repeat" description="Solcar" evidence="9">
    <location>
        <begin position="33"/>
        <end position="118"/>
    </location>
</feature>
<organism evidence="12 14">
    <name type="scientific">Polarella glacialis</name>
    <name type="common">Dinoflagellate</name>
    <dbReference type="NCBI Taxonomy" id="89957"/>
    <lineage>
        <taxon>Eukaryota</taxon>
        <taxon>Sar</taxon>
        <taxon>Alveolata</taxon>
        <taxon>Dinophyceae</taxon>
        <taxon>Suessiales</taxon>
        <taxon>Suessiaceae</taxon>
        <taxon>Polarella</taxon>
    </lineage>
</organism>
<evidence type="ECO:0000256" key="8">
    <source>
        <dbReference type="ARBA" id="ARBA00023136"/>
    </source>
</evidence>
<dbReference type="GO" id="GO:1990575">
    <property type="term" value="P:mitochondrial L-ornithine transmembrane transport"/>
    <property type="evidence" value="ECO:0007669"/>
    <property type="project" value="TreeGrafter"/>
</dbReference>
<evidence type="ECO:0000313" key="12">
    <source>
        <dbReference type="EMBL" id="CAE8616041.1"/>
    </source>
</evidence>
<evidence type="ECO:0000313" key="13">
    <source>
        <dbReference type="EMBL" id="CAE8734377.1"/>
    </source>
</evidence>
<sequence length="292" mass="31642">MRAIEHVREDVASVAVTVQVPDVASSAWLEMPRSAGVGFLAGSAYGATSVIVGQPLDTIKTRMQARPDSIKTGPMRVAVELARSQGVQGLYRGGTPVLLGGTLFRSAQFGFYELALKQLREKTPSYRVFGVLDWQIAVAGIAGGLARGVIEAPFDLVKVSQQVEQKWTVGTLYKGSTITLVRNSALFCAFSIYRDIVPPLIPGGLSPFWMGALSSNLAWLTIWPLDVIKSQRQSGNFPHHSSWALLVDAARGGLLFRGLMPGLARSTLANGSAMVVYKKVEEWGNVEVPKWR</sequence>
<evidence type="ECO:0000256" key="7">
    <source>
        <dbReference type="ARBA" id="ARBA00023128"/>
    </source>
</evidence>
<evidence type="ECO:0000256" key="6">
    <source>
        <dbReference type="ARBA" id="ARBA00022989"/>
    </source>
</evidence>
<dbReference type="PANTHER" id="PTHR45624">
    <property type="entry name" value="MITOCHONDRIAL BASIC AMINO ACIDS TRANSPORTER-RELATED"/>
    <property type="match status" value="1"/>
</dbReference>
<dbReference type="EMBL" id="CAJNNW010036448">
    <property type="protein sequence ID" value="CAE8734377.1"/>
    <property type="molecule type" value="Genomic_DNA"/>
</dbReference>
<dbReference type="PROSITE" id="PS50920">
    <property type="entry name" value="SOLCAR"/>
    <property type="match status" value="1"/>
</dbReference>
<evidence type="ECO:0000313" key="14">
    <source>
        <dbReference type="Proteomes" id="UP000654075"/>
    </source>
</evidence>
<evidence type="ECO:0000256" key="1">
    <source>
        <dbReference type="ARBA" id="ARBA00004225"/>
    </source>
</evidence>
<dbReference type="Proteomes" id="UP000654075">
    <property type="component" value="Unassembled WGS sequence"/>
</dbReference>
<dbReference type="OrthoDB" id="14252at2759"/>
<dbReference type="EMBL" id="CAJNNV010025780">
    <property type="protein sequence ID" value="CAE8616041.1"/>
    <property type="molecule type" value="Genomic_DNA"/>
</dbReference>
<dbReference type="SUPFAM" id="SSF103506">
    <property type="entry name" value="Mitochondrial carrier"/>
    <property type="match status" value="1"/>
</dbReference>
<evidence type="ECO:0000256" key="2">
    <source>
        <dbReference type="ARBA" id="ARBA00006375"/>
    </source>
</evidence>
<keyword evidence="7" id="KW-0496">Mitochondrion</keyword>
<reference evidence="12" key="1">
    <citation type="submission" date="2021-02" db="EMBL/GenBank/DDBJ databases">
        <authorList>
            <person name="Dougan E. K."/>
            <person name="Rhodes N."/>
            <person name="Thang M."/>
            <person name="Chan C."/>
        </authorList>
    </citation>
    <scope>NUCLEOTIDE SEQUENCE</scope>
</reference>